<dbReference type="EC" id="1.7.99.4" evidence="16"/>
<gene>
    <name evidence="16" type="primary">narI</name>
    <name evidence="16" type="ORF">DQX05_18590</name>
</gene>
<dbReference type="GO" id="GO:0009325">
    <property type="term" value="C:nitrate reductase complex"/>
    <property type="evidence" value="ECO:0007669"/>
    <property type="project" value="InterPro"/>
</dbReference>
<dbReference type="GO" id="GO:0009055">
    <property type="term" value="F:electron transfer activity"/>
    <property type="evidence" value="ECO:0007669"/>
    <property type="project" value="TreeGrafter"/>
</dbReference>
<accession>A0A3A3GE03</accession>
<sequence length="226" mass="25973">MTFGDQFFWVIYPYIILIIFLVGLYYRYQTDQFGWTAKSSEVLEKKKLRWGSNLFHAGIMLVLFGHIGGLLIPKSWLESIGISDHLYHTVAIVLGSAAGLMTLVGCIILLLRRLTDRRIRRTSSFGDMLSIILITLIVVVGMGATLFNVTSRSGFDYRETIAPWIRGVLTFTPDGILMKDVPYIFKIHIILGLGLFGVFPFTRLVHMLSMPIKYLRRSYVLYRRRR</sequence>
<dbReference type="InterPro" id="IPR036197">
    <property type="entry name" value="NarG-like_sf"/>
</dbReference>
<keyword evidence="11" id="KW-0534">Nitrate assimilation</keyword>
<dbReference type="SUPFAM" id="SSF103501">
    <property type="entry name" value="Respiratory nitrate reductase 1 gamma chain"/>
    <property type="match status" value="1"/>
</dbReference>
<evidence type="ECO:0000256" key="1">
    <source>
        <dbReference type="ARBA" id="ARBA00004651"/>
    </source>
</evidence>
<dbReference type="InterPro" id="IPR023234">
    <property type="entry name" value="NarG-like_domain"/>
</dbReference>
<feature type="binding site" description="axial binding residue" evidence="13">
    <location>
        <position position="56"/>
    </location>
    <ligand>
        <name>heme b</name>
        <dbReference type="ChEBI" id="CHEBI:60344"/>
        <label>1</label>
    </ligand>
    <ligandPart>
        <name>Fe</name>
        <dbReference type="ChEBI" id="CHEBI:18248"/>
    </ligandPart>
</feature>
<organism evidence="16 17">
    <name type="scientific">Paenibacillus thiaminolyticus</name>
    <name type="common">Bacillus thiaminolyticus</name>
    <dbReference type="NCBI Taxonomy" id="49283"/>
    <lineage>
        <taxon>Bacteria</taxon>
        <taxon>Bacillati</taxon>
        <taxon>Bacillota</taxon>
        <taxon>Bacilli</taxon>
        <taxon>Bacillales</taxon>
        <taxon>Paenibacillaceae</taxon>
        <taxon>Paenibacillus</taxon>
    </lineage>
</organism>
<keyword evidence="12 14" id="KW-0472">Membrane</keyword>
<dbReference type="Pfam" id="PF02665">
    <property type="entry name" value="Nitrate_red_gam"/>
    <property type="match status" value="1"/>
</dbReference>
<evidence type="ECO:0000256" key="9">
    <source>
        <dbReference type="ARBA" id="ARBA00023002"/>
    </source>
</evidence>
<keyword evidence="5 14" id="KW-0812">Transmembrane</keyword>
<dbReference type="InterPro" id="IPR051936">
    <property type="entry name" value="Heme-iron_electron_transfer"/>
</dbReference>
<comment type="subcellular location">
    <subcellularLocation>
        <location evidence="1">Cell membrane</location>
        <topology evidence="1">Multi-pass membrane protein</topology>
    </subcellularLocation>
</comment>
<dbReference type="Gene3D" id="1.20.950.20">
    <property type="entry name" value="Transmembrane di-heme cytochromes, Chain C"/>
    <property type="match status" value="1"/>
</dbReference>
<dbReference type="GO" id="GO:0020037">
    <property type="term" value="F:heme binding"/>
    <property type="evidence" value="ECO:0007669"/>
    <property type="project" value="TreeGrafter"/>
</dbReference>
<dbReference type="FunFam" id="1.20.950.20:FF:000001">
    <property type="entry name" value="Respiratory nitrate reductase subunit gamma"/>
    <property type="match status" value="1"/>
</dbReference>
<evidence type="ECO:0000256" key="10">
    <source>
        <dbReference type="ARBA" id="ARBA00023004"/>
    </source>
</evidence>
<keyword evidence="8 14" id="KW-1133">Transmembrane helix</keyword>
<protein>
    <submittedName>
        <fullName evidence="16">Respiratory nitrate reductase subunit gamma</fullName>
        <ecNumber evidence="16">1.7.99.4</ecNumber>
    </submittedName>
</protein>
<evidence type="ECO:0000256" key="12">
    <source>
        <dbReference type="ARBA" id="ARBA00023136"/>
    </source>
</evidence>
<reference evidence="16 17" key="1">
    <citation type="submission" date="2018-09" db="EMBL/GenBank/DDBJ databases">
        <title>Paenibacillus SK2017-BO5.</title>
        <authorList>
            <person name="Piskunova J.V."/>
            <person name="Dubiley S.A."/>
            <person name="Severinov K.V."/>
        </authorList>
    </citation>
    <scope>NUCLEOTIDE SEQUENCE [LARGE SCALE GENOMIC DNA]</scope>
    <source>
        <strain evidence="16 17">BO5</strain>
    </source>
</reference>
<feature type="transmembrane region" description="Helical" evidence="14">
    <location>
        <begin position="131"/>
        <end position="149"/>
    </location>
</feature>
<evidence type="ECO:0000256" key="11">
    <source>
        <dbReference type="ARBA" id="ARBA00023063"/>
    </source>
</evidence>
<feature type="domain" description="NarG-like" evidence="15">
    <location>
        <begin position="5"/>
        <end position="225"/>
    </location>
</feature>
<feature type="transmembrane region" description="Helical" evidence="14">
    <location>
        <begin position="183"/>
        <end position="206"/>
    </location>
</feature>
<evidence type="ECO:0000256" key="8">
    <source>
        <dbReference type="ARBA" id="ARBA00022989"/>
    </source>
</evidence>
<dbReference type="GO" id="GO:0019645">
    <property type="term" value="P:anaerobic electron transport chain"/>
    <property type="evidence" value="ECO:0007669"/>
    <property type="project" value="TreeGrafter"/>
</dbReference>
<dbReference type="Proteomes" id="UP000266177">
    <property type="component" value="Unassembled WGS sequence"/>
</dbReference>
<evidence type="ECO:0000256" key="4">
    <source>
        <dbReference type="ARBA" id="ARBA00022617"/>
    </source>
</evidence>
<dbReference type="GO" id="GO:0042128">
    <property type="term" value="P:nitrate assimilation"/>
    <property type="evidence" value="ECO:0007669"/>
    <property type="project" value="UniProtKB-KW"/>
</dbReference>
<dbReference type="AlphaFoldDB" id="A0A3A3GE03"/>
<keyword evidence="4 13" id="KW-0349">Heme</keyword>
<dbReference type="RefSeq" id="WP_119795006.1">
    <property type="nucleotide sequence ID" value="NZ_QYZD01000018.1"/>
</dbReference>
<evidence type="ECO:0000256" key="7">
    <source>
        <dbReference type="ARBA" id="ARBA00022982"/>
    </source>
</evidence>
<evidence type="ECO:0000256" key="2">
    <source>
        <dbReference type="ARBA" id="ARBA00022448"/>
    </source>
</evidence>
<keyword evidence="2" id="KW-0813">Transport</keyword>
<evidence type="ECO:0000256" key="6">
    <source>
        <dbReference type="ARBA" id="ARBA00022723"/>
    </source>
</evidence>
<keyword evidence="6" id="KW-0479">Metal-binding</keyword>
<evidence type="ECO:0000256" key="13">
    <source>
        <dbReference type="PIRSR" id="PIRSR603816-1"/>
    </source>
</evidence>
<feature type="binding site" description="axial binding residue" evidence="13">
    <location>
        <position position="206"/>
    </location>
    <ligand>
        <name>heme b</name>
        <dbReference type="ChEBI" id="CHEBI:60344"/>
        <label>1</label>
    </ligand>
    <ligandPart>
        <name>Fe</name>
        <dbReference type="ChEBI" id="CHEBI:18248"/>
    </ligandPart>
</feature>
<feature type="transmembrane region" description="Helical" evidence="14">
    <location>
        <begin position="85"/>
        <end position="111"/>
    </location>
</feature>
<keyword evidence="9 16" id="KW-0560">Oxidoreductase</keyword>
<dbReference type="GO" id="GO:0046872">
    <property type="term" value="F:metal ion binding"/>
    <property type="evidence" value="ECO:0007669"/>
    <property type="project" value="UniProtKB-KW"/>
</dbReference>
<evidence type="ECO:0000256" key="5">
    <source>
        <dbReference type="ARBA" id="ARBA00022692"/>
    </source>
</evidence>
<keyword evidence="7" id="KW-0249">Electron transport</keyword>
<dbReference type="PANTHER" id="PTHR30598:SF3">
    <property type="entry name" value="RESPIRATORY NITRATE REDUCTASE 1 GAMMA CHAIN"/>
    <property type="match status" value="1"/>
</dbReference>
<evidence type="ECO:0000259" key="15">
    <source>
        <dbReference type="Pfam" id="PF02665"/>
    </source>
</evidence>
<comment type="caution">
    <text evidence="16">The sequence shown here is derived from an EMBL/GenBank/DDBJ whole genome shotgun (WGS) entry which is preliminary data.</text>
</comment>
<keyword evidence="10 13" id="KW-0408">Iron</keyword>
<dbReference type="OrthoDB" id="9788113at2"/>
<feature type="binding site" description="axial binding residue" evidence="13">
    <location>
        <position position="188"/>
    </location>
    <ligand>
        <name>heme b</name>
        <dbReference type="ChEBI" id="CHEBI:60344"/>
        <label>1</label>
    </ligand>
    <ligandPart>
        <name>Fe</name>
        <dbReference type="ChEBI" id="CHEBI:18248"/>
    </ligandPart>
</feature>
<evidence type="ECO:0000256" key="14">
    <source>
        <dbReference type="SAM" id="Phobius"/>
    </source>
</evidence>
<keyword evidence="3" id="KW-1003">Cell membrane</keyword>
<evidence type="ECO:0000256" key="3">
    <source>
        <dbReference type="ARBA" id="ARBA00022475"/>
    </source>
</evidence>
<proteinExistence type="predicted"/>
<evidence type="ECO:0000313" key="17">
    <source>
        <dbReference type="Proteomes" id="UP000266177"/>
    </source>
</evidence>
<dbReference type="GO" id="GO:0008940">
    <property type="term" value="F:nitrate reductase activity"/>
    <property type="evidence" value="ECO:0007669"/>
    <property type="project" value="InterPro"/>
</dbReference>
<feature type="transmembrane region" description="Helical" evidence="14">
    <location>
        <begin position="6"/>
        <end position="26"/>
    </location>
</feature>
<dbReference type="GO" id="GO:0005886">
    <property type="term" value="C:plasma membrane"/>
    <property type="evidence" value="ECO:0007669"/>
    <property type="project" value="UniProtKB-SubCell"/>
</dbReference>
<dbReference type="EMBL" id="QYZD01000018">
    <property type="protein sequence ID" value="RJG22113.1"/>
    <property type="molecule type" value="Genomic_DNA"/>
</dbReference>
<evidence type="ECO:0000313" key="16">
    <source>
        <dbReference type="EMBL" id="RJG22113.1"/>
    </source>
</evidence>
<feature type="binding site" description="axial binding residue" evidence="13">
    <location>
        <position position="66"/>
    </location>
    <ligand>
        <name>heme b</name>
        <dbReference type="ChEBI" id="CHEBI:60344"/>
        <label>2</label>
    </ligand>
    <ligandPart>
        <name>Fe</name>
        <dbReference type="ChEBI" id="CHEBI:18248"/>
    </ligandPart>
</feature>
<dbReference type="NCBIfam" id="TIGR00351">
    <property type="entry name" value="narI"/>
    <property type="match status" value="1"/>
</dbReference>
<dbReference type="InterPro" id="IPR003816">
    <property type="entry name" value="Nitrate_red_gam"/>
</dbReference>
<name>A0A3A3GE03_PANTH</name>
<feature type="transmembrane region" description="Helical" evidence="14">
    <location>
        <begin position="54"/>
        <end position="73"/>
    </location>
</feature>
<dbReference type="PANTHER" id="PTHR30598">
    <property type="entry name" value="NITRATE REDUCTASE PRIVATE CHAPERONE, REDOX ENZYME MATURATION PROTEIN REMP FAMILY"/>
    <property type="match status" value="1"/>
</dbReference>